<gene>
    <name evidence="3" type="ORF">H5P27_02205</name>
</gene>
<reference evidence="3 4" key="1">
    <citation type="submission" date="2020-07" db="EMBL/GenBank/DDBJ databases">
        <authorList>
            <person name="Feng X."/>
        </authorList>
    </citation>
    <scope>NUCLEOTIDE SEQUENCE [LARGE SCALE GENOMIC DNA]</scope>
    <source>
        <strain evidence="3 4">JCM23202</strain>
    </source>
</reference>
<dbReference type="CDD" id="cd03801">
    <property type="entry name" value="GT4_PimA-like"/>
    <property type="match status" value="1"/>
</dbReference>
<evidence type="ECO:0000259" key="1">
    <source>
        <dbReference type="Pfam" id="PF00534"/>
    </source>
</evidence>
<keyword evidence="4" id="KW-1185">Reference proteome</keyword>
<dbReference type="EMBL" id="JACHVC010000005">
    <property type="protein sequence ID" value="MBC2604846.1"/>
    <property type="molecule type" value="Genomic_DNA"/>
</dbReference>
<evidence type="ECO:0000313" key="4">
    <source>
        <dbReference type="Proteomes" id="UP000526501"/>
    </source>
</evidence>
<dbReference type="Gene3D" id="3.40.50.2000">
    <property type="entry name" value="Glycogen Phosphorylase B"/>
    <property type="match status" value="2"/>
</dbReference>
<name>A0A7X1B390_9BACT</name>
<sequence length="398" mass="45351">MEFTDKAPILILTHEFAPTKGGIATFTEEMARAAAKLGRKVEVWAPRVDGWEEEDYPFKIRRLDLKGSQDLRCQIKLAREMIKRRRQLRKAIVYLCEPGPLLAMCHLQYFRSFQPGKLILTFHGTEIQTFASHPGKRMAMNSLIKRADRISTPSEYTHKLLKGSFPHSKRKTFLTPGALRSDFAENEDRPSRKSKRVHILTVGRLHPRKGQSFILNALIQLPRALRRQVTFWVVGTGKKHGYEEELRQLAEQADFGVTFFGDVTNDQLEDIYARADIFSMTSINFRKSVEGFGLVYLEAAAHGLPIVAHKVGGVAEAVSDGENGILVEPENQEQLTAAFAQLIQDRSLREKMGANGRKWARRNSWIRSADLLFNRWDITIDPTIEKFEHHAELVSDSL</sequence>
<keyword evidence="3" id="KW-0808">Transferase</keyword>
<dbReference type="PANTHER" id="PTHR45947">
    <property type="entry name" value="SULFOQUINOVOSYL TRANSFERASE SQD2"/>
    <property type="match status" value="1"/>
</dbReference>
<evidence type="ECO:0000313" key="3">
    <source>
        <dbReference type="EMBL" id="MBC2604846.1"/>
    </source>
</evidence>
<dbReference type="Pfam" id="PF00534">
    <property type="entry name" value="Glycos_transf_1"/>
    <property type="match status" value="1"/>
</dbReference>
<dbReference type="InterPro" id="IPR028098">
    <property type="entry name" value="Glyco_trans_4-like_N"/>
</dbReference>
<dbReference type="PANTHER" id="PTHR45947:SF3">
    <property type="entry name" value="SULFOQUINOVOSYL TRANSFERASE SQD2"/>
    <property type="match status" value="1"/>
</dbReference>
<evidence type="ECO:0000259" key="2">
    <source>
        <dbReference type="Pfam" id="PF13439"/>
    </source>
</evidence>
<feature type="domain" description="Glycosyltransferase subfamily 4-like N-terminal" evidence="2">
    <location>
        <begin position="21"/>
        <end position="170"/>
    </location>
</feature>
<feature type="domain" description="Glycosyl transferase family 1" evidence="1">
    <location>
        <begin position="186"/>
        <end position="359"/>
    </location>
</feature>
<dbReference type="InterPro" id="IPR001296">
    <property type="entry name" value="Glyco_trans_1"/>
</dbReference>
<comment type="caution">
    <text evidence="3">The sequence shown here is derived from an EMBL/GenBank/DDBJ whole genome shotgun (WGS) entry which is preliminary data.</text>
</comment>
<dbReference type="SUPFAM" id="SSF53756">
    <property type="entry name" value="UDP-Glycosyltransferase/glycogen phosphorylase"/>
    <property type="match status" value="1"/>
</dbReference>
<dbReference type="AlphaFoldDB" id="A0A7X1B390"/>
<proteinExistence type="predicted"/>
<organism evidence="3 4">
    <name type="scientific">Pelagicoccus albus</name>
    <dbReference type="NCBI Taxonomy" id="415222"/>
    <lineage>
        <taxon>Bacteria</taxon>
        <taxon>Pseudomonadati</taxon>
        <taxon>Verrucomicrobiota</taxon>
        <taxon>Opitutia</taxon>
        <taxon>Puniceicoccales</taxon>
        <taxon>Pelagicoccaceae</taxon>
        <taxon>Pelagicoccus</taxon>
    </lineage>
</organism>
<dbReference type="Proteomes" id="UP000526501">
    <property type="component" value="Unassembled WGS sequence"/>
</dbReference>
<dbReference type="GO" id="GO:0016757">
    <property type="term" value="F:glycosyltransferase activity"/>
    <property type="evidence" value="ECO:0007669"/>
    <property type="project" value="InterPro"/>
</dbReference>
<dbReference type="Pfam" id="PF13439">
    <property type="entry name" value="Glyco_transf_4"/>
    <property type="match status" value="1"/>
</dbReference>
<protein>
    <submittedName>
        <fullName evidence="3">Glycosyltransferase family 4 protein</fullName>
    </submittedName>
</protein>
<accession>A0A7X1B390</accession>
<dbReference type="InterPro" id="IPR050194">
    <property type="entry name" value="Glycosyltransferase_grp1"/>
</dbReference>